<evidence type="ECO:0000256" key="5">
    <source>
        <dbReference type="ARBA" id="ARBA00022801"/>
    </source>
</evidence>
<dbReference type="InterPro" id="IPR001563">
    <property type="entry name" value="Peptidase_S10"/>
</dbReference>
<dbReference type="Gene3D" id="3.40.50.1820">
    <property type="entry name" value="alpha/beta hydrolase"/>
    <property type="match status" value="1"/>
</dbReference>
<comment type="catalytic activity">
    <reaction evidence="8">
        <text>Release of a C-terminal amino acid with broad specificity.</text>
        <dbReference type="EC" id="3.4.16.5"/>
    </reaction>
</comment>
<dbReference type="PROSITE" id="PS00131">
    <property type="entry name" value="CARBOXYPEPT_SER_SER"/>
    <property type="match status" value="1"/>
</dbReference>
<evidence type="ECO:0000313" key="11">
    <source>
        <dbReference type="EMBL" id="CAG8576989.1"/>
    </source>
</evidence>
<dbReference type="SUPFAM" id="SSF53474">
    <property type="entry name" value="alpha/beta-Hydrolases"/>
    <property type="match status" value="1"/>
</dbReference>
<dbReference type="PANTHER" id="PTHR11802">
    <property type="entry name" value="SERINE PROTEASE FAMILY S10 SERINE CARBOXYPEPTIDASE"/>
    <property type="match status" value="1"/>
</dbReference>
<dbReference type="OrthoDB" id="443318at2759"/>
<proteinExistence type="inferred from homology"/>
<name>A0A9N9BQ79_9GLOM</name>
<keyword evidence="7" id="KW-0325">Glycoprotein</keyword>
<evidence type="ECO:0000313" key="12">
    <source>
        <dbReference type="Proteomes" id="UP000789508"/>
    </source>
</evidence>
<reference evidence="11" key="1">
    <citation type="submission" date="2021-06" db="EMBL/GenBank/DDBJ databases">
        <authorList>
            <person name="Kallberg Y."/>
            <person name="Tangrot J."/>
            <person name="Rosling A."/>
        </authorList>
    </citation>
    <scope>NUCLEOTIDE SEQUENCE</scope>
    <source>
        <strain evidence="11">FL130A</strain>
    </source>
</reference>
<evidence type="ECO:0000256" key="9">
    <source>
        <dbReference type="RuleBase" id="RU361156"/>
    </source>
</evidence>
<organism evidence="11 12">
    <name type="scientific">Ambispora leptoticha</name>
    <dbReference type="NCBI Taxonomy" id="144679"/>
    <lineage>
        <taxon>Eukaryota</taxon>
        <taxon>Fungi</taxon>
        <taxon>Fungi incertae sedis</taxon>
        <taxon>Mucoromycota</taxon>
        <taxon>Glomeromycotina</taxon>
        <taxon>Glomeromycetes</taxon>
        <taxon>Archaeosporales</taxon>
        <taxon>Ambisporaceae</taxon>
        <taxon>Ambispora</taxon>
    </lineage>
</organism>
<accession>A0A9N9BQ79</accession>
<sequence>MTLQRDNFGSFFFIVVLVLVGGILLSCKVHAEFFDEEFTVFGFDEKSSSDRVRLAETTSEVQVTLENNNEKVAENIDDIKNFQQGFDEIKHGLEDIWDSIGDVFNHEIDNVKDYLKPKKGNKNKSWAKILTHDDFPDYDIKMKEPKLCDSSVKQYSGYLDASSNKHFFFWIFESRNNPKTDPITLWLNGGPGCSSLTGLFFELGPCTVNDDGSDTFINPYSWNSNSTVIFLDQPTNVGYSHGNSVSNTLAAAKDVYAFLQIFFKEFPDYANLEFHIAGESYAGHYIPAIAAEINKNNEGTSAWIQSFKPKHLKHINLESILIGNGLVDSLVQYKYYPEMACNSTYEPVLDEATCDRMRKAYPTCARLINNCYKSQNVFNCLPASMYCNKELIQPYQATGKNPYDVRKKCEGNNLCYPILGSIETYLNKKEIMEELGAEVDEYKSCNMEVNFRFQMAGDWMRPFHLSIPPLLANNIRVLVYAGDADFICNWLDGFNKAINKDWIIEDGSESIAGKVRSYKGLTFLQIFEAGHMTPYDQPVPSLDFFNRWIQKREL</sequence>
<keyword evidence="10" id="KW-1133">Transmembrane helix</keyword>
<keyword evidence="12" id="KW-1185">Reference proteome</keyword>
<dbReference type="PRINTS" id="PR00724">
    <property type="entry name" value="CRBOXYPTASEC"/>
</dbReference>
<dbReference type="FunFam" id="1.10.287.410:FF:000001">
    <property type="entry name" value="Carboxypeptidase Y"/>
    <property type="match status" value="1"/>
</dbReference>
<keyword evidence="5 9" id="KW-0378">Hydrolase</keyword>
<dbReference type="AlphaFoldDB" id="A0A9N9BQ79"/>
<evidence type="ECO:0000256" key="1">
    <source>
        <dbReference type="ARBA" id="ARBA00009431"/>
    </source>
</evidence>
<keyword evidence="10" id="KW-0812">Transmembrane</keyword>
<evidence type="ECO:0000256" key="3">
    <source>
        <dbReference type="ARBA" id="ARBA00022670"/>
    </source>
</evidence>
<evidence type="ECO:0000256" key="7">
    <source>
        <dbReference type="ARBA" id="ARBA00023180"/>
    </source>
</evidence>
<dbReference type="Gene3D" id="1.10.287.410">
    <property type="match status" value="1"/>
</dbReference>
<dbReference type="EC" id="3.4.16.-" evidence="9"/>
<feature type="transmembrane region" description="Helical" evidence="10">
    <location>
        <begin position="7"/>
        <end position="25"/>
    </location>
</feature>
<evidence type="ECO:0000256" key="4">
    <source>
        <dbReference type="ARBA" id="ARBA00022729"/>
    </source>
</evidence>
<dbReference type="Pfam" id="PF00450">
    <property type="entry name" value="Peptidase_S10"/>
    <property type="match status" value="1"/>
</dbReference>
<evidence type="ECO:0000256" key="10">
    <source>
        <dbReference type="SAM" id="Phobius"/>
    </source>
</evidence>
<dbReference type="InterPro" id="IPR029058">
    <property type="entry name" value="AB_hydrolase_fold"/>
</dbReference>
<keyword evidence="10" id="KW-0472">Membrane</keyword>
<dbReference type="GO" id="GO:0000328">
    <property type="term" value="C:fungal-type vacuole lumen"/>
    <property type="evidence" value="ECO:0007669"/>
    <property type="project" value="UniProtKB-ARBA"/>
</dbReference>
<dbReference type="PROSITE" id="PS51257">
    <property type="entry name" value="PROKAR_LIPOPROTEIN"/>
    <property type="match status" value="1"/>
</dbReference>
<gene>
    <name evidence="11" type="ORF">ALEPTO_LOCUS7079</name>
</gene>
<keyword evidence="3 9" id="KW-0645">Protease</keyword>
<dbReference type="GO" id="GO:0006508">
    <property type="term" value="P:proteolysis"/>
    <property type="evidence" value="ECO:0007669"/>
    <property type="project" value="UniProtKB-KW"/>
</dbReference>
<comment type="similarity">
    <text evidence="1 9">Belongs to the peptidase S10 family.</text>
</comment>
<dbReference type="GO" id="GO:0004185">
    <property type="term" value="F:serine-type carboxypeptidase activity"/>
    <property type="evidence" value="ECO:0007669"/>
    <property type="project" value="UniProtKB-UniRule"/>
</dbReference>
<dbReference type="InterPro" id="IPR018202">
    <property type="entry name" value="Ser_caboxypep_ser_AS"/>
</dbReference>
<evidence type="ECO:0000256" key="8">
    <source>
        <dbReference type="ARBA" id="ARBA00052076"/>
    </source>
</evidence>
<keyword evidence="4" id="KW-0732">Signal</keyword>
<dbReference type="Proteomes" id="UP000789508">
    <property type="component" value="Unassembled WGS sequence"/>
</dbReference>
<evidence type="ECO:0000256" key="2">
    <source>
        <dbReference type="ARBA" id="ARBA00022645"/>
    </source>
</evidence>
<comment type="caution">
    <text evidence="11">The sequence shown here is derived from an EMBL/GenBank/DDBJ whole genome shotgun (WGS) entry which is preliminary data.</text>
</comment>
<protein>
    <recommendedName>
        <fullName evidence="9">Carboxypeptidase</fullName>
        <ecNumber evidence="9">3.4.16.-</ecNumber>
    </recommendedName>
</protein>
<keyword evidence="2 9" id="KW-0121">Carboxypeptidase</keyword>
<keyword evidence="6" id="KW-1015">Disulfide bond</keyword>
<evidence type="ECO:0000256" key="6">
    <source>
        <dbReference type="ARBA" id="ARBA00023157"/>
    </source>
</evidence>
<dbReference type="PANTHER" id="PTHR11802:SF113">
    <property type="entry name" value="SERINE CARBOXYPEPTIDASE CTSA-4.1"/>
    <property type="match status" value="1"/>
</dbReference>
<dbReference type="EMBL" id="CAJVPS010002813">
    <property type="protein sequence ID" value="CAG8576989.1"/>
    <property type="molecule type" value="Genomic_DNA"/>
</dbReference>